<feature type="transmembrane region" description="Helical" evidence="1">
    <location>
        <begin position="113"/>
        <end position="131"/>
    </location>
</feature>
<feature type="transmembrane region" description="Helical" evidence="1">
    <location>
        <begin position="12"/>
        <end position="30"/>
    </location>
</feature>
<feature type="transmembrane region" description="Helical" evidence="1">
    <location>
        <begin position="50"/>
        <end position="71"/>
    </location>
</feature>
<protein>
    <submittedName>
        <fullName evidence="2">Uncharacterized protein</fullName>
    </submittedName>
</protein>
<dbReference type="EMBL" id="PQWB01000063">
    <property type="protein sequence ID" value="POZ61259.1"/>
    <property type="molecule type" value="Genomic_DNA"/>
</dbReference>
<proteinExistence type="predicted"/>
<reference evidence="3" key="1">
    <citation type="submission" date="2018-02" db="EMBL/GenBank/DDBJ databases">
        <authorList>
            <person name="O'Hara-Hanley K."/>
            <person name="Soby S."/>
        </authorList>
    </citation>
    <scope>NUCLEOTIDE SEQUENCE [LARGE SCALE GENOMIC DNA]</scope>
    <source>
        <strain evidence="3">MWU14-2602</strain>
    </source>
</reference>
<organism evidence="2 3">
    <name type="scientific">Chromobacterium alticapitis</name>
    <dbReference type="NCBI Taxonomy" id="2073169"/>
    <lineage>
        <taxon>Bacteria</taxon>
        <taxon>Pseudomonadati</taxon>
        <taxon>Pseudomonadota</taxon>
        <taxon>Betaproteobacteria</taxon>
        <taxon>Neisseriales</taxon>
        <taxon>Chromobacteriaceae</taxon>
        <taxon>Chromobacterium</taxon>
    </lineage>
</organism>
<dbReference type="Proteomes" id="UP000237082">
    <property type="component" value="Unassembled WGS sequence"/>
</dbReference>
<gene>
    <name evidence="2" type="ORF">C2I19_14365</name>
</gene>
<evidence type="ECO:0000256" key="1">
    <source>
        <dbReference type="SAM" id="Phobius"/>
    </source>
</evidence>
<accession>A0A2S5DDZ8</accession>
<name>A0A2S5DDZ8_9NEIS</name>
<keyword evidence="1" id="KW-1133">Transmembrane helix</keyword>
<keyword evidence="1" id="KW-0812">Transmembrane</keyword>
<evidence type="ECO:0000313" key="2">
    <source>
        <dbReference type="EMBL" id="POZ61259.1"/>
    </source>
</evidence>
<evidence type="ECO:0000313" key="3">
    <source>
        <dbReference type="Proteomes" id="UP000237082"/>
    </source>
</evidence>
<dbReference type="AlphaFoldDB" id="A0A2S5DDZ8"/>
<keyword evidence="3" id="KW-1185">Reference proteome</keyword>
<keyword evidence="1" id="KW-0472">Membrane</keyword>
<sequence length="141" mass="16338">MGVSVMDHYPQVWYLHFGVFVVFFPMVQSFKQDFGSAPSMSALRMVLPPWVFWVCMAISAYAILNFILFFVSMQQGSPAIWDGKYVLQSHGHFVRELSGAEYAQDRANELRGFSGHWLVFYSVSFAYFMFAKADTSRRFLR</sequence>
<comment type="caution">
    <text evidence="2">The sequence shown here is derived from an EMBL/GenBank/DDBJ whole genome shotgun (WGS) entry which is preliminary data.</text>
</comment>